<evidence type="ECO:0000259" key="3">
    <source>
        <dbReference type="Pfam" id="PF01648"/>
    </source>
</evidence>
<dbReference type="PANTHER" id="PTHR12215">
    <property type="entry name" value="PHOSPHOPANTETHEINE TRANSFERASE"/>
    <property type="match status" value="1"/>
</dbReference>
<evidence type="ECO:0000256" key="1">
    <source>
        <dbReference type="ARBA" id="ARBA00013172"/>
    </source>
</evidence>
<evidence type="ECO:0000256" key="2">
    <source>
        <dbReference type="ARBA" id="ARBA00022679"/>
    </source>
</evidence>
<protein>
    <recommendedName>
        <fullName evidence="1">holo-[acyl-carrier-protein] synthase</fullName>
        <ecNumber evidence="1">2.7.8.7</ecNumber>
    </recommendedName>
</protein>
<accession>A0AAV7F6U9</accession>
<gene>
    <name evidence="4" type="ORF">H6P81_000339</name>
</gene>
<dbReference type="Pfam" id="PF01648">
    <property type="entry name" value="ACPS"/>
    <property type="match status" value="1"/>
</dbReference>
<dbReference type="AlphaFoldDB" id="A0AAV7F6U9"/>
<dbReference type="SUPFAM" id="SSF56214">
    <property type="entry name" value="4'-phosphopantetheinyl transferase"/>
    <property type="match status" value="2"/>
</dbReference>
<dbReference type="PANTHER" id="PTHR12215:SF15">
    <property type="entry name" value="4'-PHOSPHOPANTETHEINYL TRANSFERASE SUPERFAMILY-RELATED"/>
    <property type="match status" value="1"/>
</dbReference>
<dbReference type="InterPro" id="IPR008278">
    <property type="entry name" value="4-PPantetheinyl_Trfase_dom"/>
</dbReference>
<name>A0AAV7F6U9_ARIFI</name>
<dbReference type="EMBL" id="JAINDJ010000002">
    <property type="protein sequence ID" value="KAG9455831.1"/>
    <property type="molecule type" value="Genomic_DNA"/>
</dbReference>
<dbReference type="InterPro" id="IPR037143">
    <property type="entry name" value="4-PPantetheinyl_Trfase_dom_sf"/>
</dbReference>
<feature type="domain" description="4'-phosphopantetheinyl transferase" evidence="3">
    <location>
        <begin position="177"/>
        <end position="276"/>
    </location>
</feature>
<keyword evidence="5" id="KW-1185">Reference proteome</keyword>
<evidence type="ECO:0000313" key="5">
    <source>
        <dbReference type="Proteomes" id="UP000825729"/>
    </source>
</evidence>
<organism evidence="4 5">
    <name type="scientific">Aristolochia fimbriata</name>
    <name type="common">White veined hardy Dutchman's pipe vine</name>
    <dbReference type="NCBI Taxonomy" id="158543"/>
    <lineage>
        <taxon>Eukaryota</taxon>
        <taxon>Viridiplantae</taxon>
        <taxon>Streptophyta</taxon>
        <taxon>Embryophyta</taxon>
        <taxon>Tracheophyta</taxon>
        <taxon>Spermatophyta</taxon>
        <taxon>Magnoliopsida</taxon>
        <taxon>Magnoliidae</taxon>
        <taxon>Piperales</taxon>
        <taxon>Aristolochiaceae</taxon>
        <taxon>Aristolochia</taxon>
    </lineage>
</organism>
<dbReference type="GO" id="GO:0019878">
    <property type="term" value="P:lysine biosynthetic process via aminoadipic acid"/>
    <property type="evidence" value="ECO:0007669"/>
    <property type="project" value="TreeGrafter"/>
</dbReference>
<keyword evidence="2" id="KW-0808">Transferase</keyword>
<dbReference type="GO" id="GO:0008897">
    <property type="term" value="F:holo-[acyl-carrier-protein] synthase activity"/>
    <property type="evidence" value="ECO:0007669"/>
    <property type="project" value="UniProtKB-EC"/>
</dbReference>
<sequence length="347" mass="39557">MMERGLERLELLSKACLFRNAQGPAFAALAELKELFSMQTNFFARKFCCPSTSLAPVLLPSPRETHFWYILPDEVHNESLLKQYMTVLSPCERDYVISIKEDDLKKKAILARVLVRTTLARYTGYQVSPQSLKFRKNIFGKPEVLWQLDKKWNPPLLHFNMSHTSSLIACGVTTNAQIGIDVEEKQRKIKHNIAAFARRYFSPQEAEFLNTFSDPERQRKEFLKLWTLKEAYVKALGRGFSAAPFKTFNLQLKTDGGKKIQATSLSDAEVVLETLDDQHDLSTNWQFALFQLAGSHYAAICVEKETNIESKETDLLRLQAWKTVPFVEDEYVSGTNAVIPFSGISGD</sequence>
<dbReference type="GO" id="GO:0005829">
    <property type="term" value="C:cytosol"/>
    <property type="evidence" value="ECO:0007669"/>
    <property type="project" value="TreeGrafter"/>
</dbReference>
<dbReference type="GO" id="GO:0000287">
    <property type="term" value="F:magnesium ion binding"/>
    <property type="evidence" value="ECO:0007669"/>
    <property type="project" value="InterPro"/>
</dbReference>
<reference evidence="4 5" key="1">
    <citation type="submission" date="2021-07" db="EMBL/GenBank/DDBJ databases">
        <title>The Aristolochia fimbriata genome: insights into angiosperm evolution, floral development and chemical biosynthesis.</title>
        <authorList>
            <person name="Jiao Y."/>
        </authorList>
    </citation>
    <scope>NUCLEOTIDE SEQUENCE [LARGE SCALE GENOMIC DNA]</scope>
    <source>
        <strain evidence="4">IBCAS-2021</strain>
        <tissue evidence="4">Leaf</tissue>
    </source>
</reference>
<dbReference type="Gene3D" id="3.90.470.20">
    <property type="entry name" value="4'-phosphopantetheinyl transferase domain"/>
    <property type="match status" value="2"/>
</dbReference>
<dbReference type="FunFam" id="3.90.470.20:FF:000010">
    <property type="entry name" value="L-aminoadipate-semialdehyde dehydrogenase-phosphopantetheinyl transferase"/>
    <property type="match status" value="1"/>
</dbReference>
<dbReference type="EC" id="2.7.8.7" evidence="1"/>
<dbReference type="InterPro" id="IPR050559">
    <property type="entry name" value="P-Pant_transferase_sf"/>
</dbReference>
<evidence type="ECO:0000313" key="4">
    <source>
        <dbReference type="EMBL" id="KAG9455831.1"/>
    </source>
</evidence>
<comment type="caution">
    <text evidence="4">The sequence shown here is derived from an EMBL/GenBank/DDBJ whole genome shotgun (WGS) entry which is preliminary data.</text>
</comment>
<dbReference type="Proteomes" id="UP000825729">
    <property type="component" value="Unassembled WGS sequence"/>
</dbReference>
<proteinExistence type="predicted"/>